<evidence type="ECO:0000256" key="1">
    <source>
        <dbReference type="SAM" id="Phobius"/>
    </source>
</evidence>
<reference evidence="2 3" key="1">
    <citation type="journal article" date="2024" name="G3 (Bethesda)">
        <title>Genome assembly of Hibiscus sabdariffa L. provides insights into metabolisms of medicinal natural products.</title>
        <authorList>
            <person name="Kim T."/>
        </authorList>
    </citation>
    <scope>NUCLEOTIDE SEQUENCE [LARGE SCALE GENOMIC DNA]</scope>
    <source>
        <strain evidence="2">TK-2024</strain>
        <tissue evidence="2">Old leaves</tissue>
    </source>
</reference>
<dbReference type="NCBIfam" id="TIGR01571">
    <property type="entry name" value="A_thal_Cys_rich"/>
    <property type="match status" value="1"/>
</dbReference>
<gene>
    <name evidence="2" type="ORF">V6N11_027532</name>
</gene>
<organism evidence="2 3">
    <name type="scientific">Hibiscus sabdariffa</name>
    <name type="common">roselle</name>
    <dbReference type="NCBI Taxonomy" id="183260"/>
    <lineage>
        <taxon>Eukaryota</taxon>
        <taxon>Viridiplantae</taxon>
        <taxon>Streptophyta</taxon>
        <taxon>Embryophyta</taxon>
        <taxon>Tracheophyta</taxon>
        <taxon>Spermatophyta</taxon>
        <taxon>Magnoliopsida</taxon>
        <taxon>eudicotyledons</taxon>
        <taxon>Gunneridae</taxon>
        <taxon>Pentapetalae</taxon>
        <taxon>rosids</taxon>
        <taxon>malvids</taxon>
        <taxon>Malvales</taxon>
        <taxon>Malvaceae</taxon>
        <taxon>Malvoideae</taxon>
        <taxon>Hibiscus</taxon>
    </lineage>
</organism>
<dbReference type="PANTHER" id="PTHR15907">
    <property type="entry name" value="DUF614 FAMILY PROTEIN-RELATED"/>
    <property type="match status" value="1"/>
</dbReference>
<evidence type="ECO:0000313" key="2">
    <source>
        <dbReference type="EMBL" id="KAK8987793.1"/>
    </source>
</evidence>
<protein>
    <submittedName>
        <fullName evidence="2">Uncharacterized protein</fullName>
    </submittedName>
</protein>
<dbReference type="InterPro" id="IPR006461">
    <property type="entry name" value="PLAC_motif_containing"/>
</dbReference>
<proteinExistence type="predicted"/>
<comment type="caution">
    <text evidence="2">The sequence shown here is derived from an EMBL/GenBank/DDBJ whole genome shotgun (WGS) entry which is preliminary data.</text>
</comment>
<name>A0ABR2PH75_9ROSI</name>
<dbReference type="Proteomes" id="UP001396334">
    <property type="component" value="Unassembled WGS sequence"/>
</dbReference>
<keyword evidence="1" id="KW-0812">Transmembrane</keyword>
<accession>A0ABR2PH75</accession>
<dbReference type="Pfam" id="PF04749">
    <property type="entry name" value="PLAC8"/>
    <property type="match status" value="1"/>
</dbReference>
<keyword evidence="1" id="KW-0472">Membrane</keyword>
<evidence type="ECO:0000313" key="3">
    <source>
        <dbReference type="Proteomes" id="UP001396334"/>
    </source>
</evidence>
<sequence>MSKPQDKAPWSVGFLDCLFDMETWCTALWGPCITFGQIAEIVDKGQTSCEASAALYSLAFIIMKCPGLYSCFYRSRLRKQYNLEGNRCGDCLLHYFCEPCALTQEYRELQNRGFDMYIGWHATAEKNPGLAMAPVVGKGMTK</sequence>
<keyword evidence="1" id="KW-1133">Transmembrane helix</keyword>
<keyword evidence="3" id="KW-1185">Reference proteome</keyword>
<feature type="transmembrane region" description="Helical" evidence="1">
    <location>
        <begin position="53"/>
        <end position="72"/>
    </location>
</feature>
<dbReference type="EMBL" id="JBBPBN010000060">
    <property type="protein sequence ID" value="KAK8987793.1"/>
    <property type="molecule type" value="Genomic_DNA"/>
</dbReference>